<evidence type="ECO:0000313" key="2">
    <source>
        <dbReference type="EMBL" id="NTS31421.1"/>
    </source>
</evidence>
<feature type="chain" id="PRO_5033001159" evidence="1">
    <location>
        <begin position="26"/>
        <end position="138"/>
    </location>
</feature>
<sequence>MTGRMSKVTLLSSVISLCMATGVMAATIKELQGAWTMDGTKCEDTFTKKGKSTVFKDRTASTSTGLLVTGSKVAGPNAICTTKSVRKQKDRVSANLSCVDSMIQNDMTVTFKIVDAKTFQRYDPFGDNMYVTYQKCDM</sequence>
<name>A0A849VNK4_9HYPH</name>
<comment type="caution">
    <text evidence="2">The sequence shown here is derived from an EMBL/GenBank/DDBJ whole genome shotgun (WGS) entry which is preliminary data.</text>
</comment>
<feature type="signal peptide" evidence="1">
    <location>
        <begin position="1"/>
        <end position="25"/>
    </location>
</feature>
<accession>A0A849VNK4</accession>
<proteinExistence type="predicted"/>
<protein>
    <submittedName>
        <fullName evidence="2">Uncharacterized protein</fullName>
    </submittedName>
</protein>
<dbReference type="AlphaFoldDB" id="A0A849VNK4"/>
<evidence type="ECO:0000313" key="3">
    <source>
        <dbReference type="Proteomes" id="UP000550508"/>
    </source>
</evidence>
<keyword evidence="3" id="KW-1185">Reference proteome</keyword>
<organism evidence="2 3">
    <name type="scientific">Phyllobacterium pellucidum</name>
    <dbReference type="NCBI Taxonomy" id="2740464"/>
    <lineage>
        <taxon>Bacteria</taxon>
        <taxon>Pseudomonadati</taxon>
        <taxon>Pseudomonadota</taxon>
        <taxon>Alphaproteobacteria</taxon>
        <taxon>Hyphomicrobiales</taxon>
        <taxon>Phyllobacteriaceae</taxon>
        <taxon>Phyllobacterium</taxon>
    </lineage>
</organism>
<evidence type="ECO:0000256" key="1">
    <source>
        <dbReference type="SAM" id="SignalP"/>
    </source>
</evidence>
<dbReference type="EMBL" id="JABUMX010000002">
    <property type="protein sequence ID" value="NTS31421.1"/>
    <property type="molecule type" value="Genomic_DNA"/>
</dbReference>
<keyword evidence="1" id="KW-0732">Signal</keyword>
<gene>
    <name evidence="2" type="ORF">HQ945_09160</name>
</gene>
<dbReference type="Proteomes" id="UP000550508">
    <property type="component" value="Unassembled WGS sequence"/>
</dbReference>
<reference evidence="2 3" key="1">
    <citation type="submission" date="2020-05" db="EMBL/GenBank/DDBJ databases">
        <authorList>
            <person name="Kim M.K."/>
        </authorList>
    </citation>
    <scope>NUCLEOTIDE SEQUENCE [LARGE SCALE GENOMIC DNA]</scope>
    <source>
        <strain evidence="2 3">BT25</strain>
    </source>
</reference>
<dbReference type="RefSeq" id="WP_174208028.1">
    <property type="nucleotide sequence ID" value="NZ_JABUMX010000002.1"/>
</dbReference>